<dbReference type="Pfam" id="PF01625">
    <property type="entry name" value="PMSR"/>
    <property type="match status" value="1"/>
</dbReference>
<reference evidence="11" key="1">
    <citation type="submission" date="2020-01" db="EMBL/GenBank/DDBJ databases">
        <authorList>
            <person name="Mishra B."/>
        </authorList>
    </citation>
    <scope>NUCLEOTIDE SEQUENCE [LARGE SCALE GENOMIC DNA]</scope>
</reference>
<dbReference type="InterPro" id="IPR002569">
    <property type="entry name" value="Met_Sox_Rdtase_MsrA_dom"/>
</dbReference>
<dbReference type="EMBL" id="CACVBM020001052">
    <property type="protein sequence ID" value="CAA7026928.1"/>
    <property type="molecule type" value="Genomic_DNA"/>
</dbReference>
<protein>
    <recommendedName>
        <fullName evidence="2">peptide-methionine (S)-S-oxide reductase</fullName>
        <ecNumber evidence="2">1.8.4.11</ecNumber>
    </recommendedName>
    <alternativeName>
        <fullName evidence="9">Peptide-methionine (S)-S-oxide reductase</fullName>
    </alternativeName>
    <alternativeName>
        <fullName evidence="8">Protein-methionine-S-oxide reductase</fullName>
    </alternativeName>
</protein>
<dbReference type="SUPFAM" id="SSF55068">
    <property type="entry name" value="Peptide methionine sulfoxide reductase"/>
    <property type="match status" value="1"/>
</dbReference>
<dbReference type="OrthoDB" id="77405at2759"/>
<evidence type="ECO:0000256" key="8">
    <source>
        <dbReference type="ARBA" id="ARBA00030273"/>
    </source>
</evidence>
<organism evidence="11 12">
    <name type="scientific">Microthlaspi erraticum</name>
    <dbReference type="NCBI Taxonomy" id="1685480"/>
    <lineage>
        <taxon>Eukaryota</taxon>
        <taxon>Viridiplantae</taxon>
        <taxon>Streptophyta</taxon>
        <taxon>Embryophyta</taxon>
        <taxon>Tracheophyta</taxon>
        <taxon>Spermatophyta</taxon>
        <taxon>Magnoliopsida</taxon>
        <taxon>eudicotyledons</taxon>
        <taxon>Gunneridae</taxon>
        <taxon>Pentapetalae</taxon>
        <taxon>rosids</taxon>
        <taxon>malvids</taxon>
        <taxon>Brassicales</taxon>
        <taxon>Brassicaceae</taxon>
        <taxon>Coluteocarpeae</taxon>
        <taxon>Microthlaspi</taxon>
    </lineage>
</organism>
<dbReference type="GO" id="GO:0008113">
    <property type="term" value="F:peptide-methionine (S)-S-oxide reductase activity"/>
    <property type="evidence" value="ECO:0007669"/>
    <property type="project" value="UniProtKB-EC"/>
</dbReference>
<evidence type="ECO:0000259" key="10">
    <source>
        <dbReference type="PROSITE" id="PS51485"/>
    </source>
</evidence>
<evidence type="ECO:0000256" key="4">
    <source>
        <dbReference type="ARBA" id="ARBA00022723"/>
    </source>
</evidence>
<dbReference type="InterPro" id="IPR003245">
    <property type="entry name" value="Phytocyanin_dom"/>
</dbReference>
<dbReference type="GO" id="GO:0098552">
    <property type="term" value="C:side of membrane"/>
    <property type="evidence" value="ECO:0007669"/>
    <property type="project" value="UniProtKB-KW"/>
</dbReference>
<evidence type="ECO:0000313" key="11">
    <source>
        <dbReference type="EMBL" id="CAA7026928.1"/>
    </source>
</evidence>
<dbReference type="InterPro" id="IPR050162">
    <property type="entry name" value="MsrA_MetSO_reductase"/>
</dbReference>
<dbReference type="FunFam" id="2.60.40.420:FF:000003">
    <property type="entry name" value="Blue copper"/>
    <property type="match status" value="1"/>
</dbReference>
<dbReference type="CDD" id="cd04216">
    <property type="entry name" value="Phytocyanin"/>
    <property type="match status" value="1"/>
</dbReference>
<dbReference type="GO" id="GO:0034599">
    <property type="term" value="P:cellular response to oxidative stress"/>
    <property type="evidence" value="ECO:0007669"/>
    <property type="project" value="TreeGrafter"/>
</dbReference>
<dbReference type="PROSITE" id="PS51485">
    <property type="entry name" value="PHYTOCYANIN"/>
    <property type="match status" value="1"/>
</dbReference>
<dbReference type="NCBIfam" id="TIGR00401">
    <property type="entry name" value="msrA"/>
    <property type="match status" value="1"/>
</dbReference>
<comment type="caution">
    <text evidence="11">The sequence shown here is derived from an EMBL/GenBank/DDBJ whole genome shotgun (WGS) entry which is preliminary data.</text>
</comment>
<keyword evidence="3" id="KW-0472">Membrane</keyword>
<comment type="similarity">
    <text evidence="1">Belongs to the MsrA Met sulfoxide reductase family.</text>
</comment>
<keyword evidence="5" id="KW-0560">Oxidoreductase</keyword>
<dbReference type="FunFam" id="3.30.1060.10:FF:000002">
    <property type="entry name" value="Peptide methionine sulfoxide reductase"/>
    <property type="match status" value="1"/>
</dbReference>
<dbReference type="GO" id="GO:0046872">
    <property type="term" value="F:metal ion binding"/>
    <property type="evidence" value="ECO:0007669"/>
    <property type="project" value="UniProtKB-KW"/>
</dbReference>
<evidence type="ECO:0000256" key="1">
    <source>
        <dbReference type="ARBA" id="ARBA00005591"/>
    </source>
</evidence>
<evidence type="ECO:0000256" key="2">
    <source>
        <dbReference type="ARBA" id="ARBA00012502"/>
    </source>
</evidence>
<evidence type="ECO:0000313" key="12">
    <source>
        <dbReference type="Proteomes" id="UP000467841"/>
    </source>
</evidence>
<sequence>MEKTPRMLYIVNLCIIFGTLVITRCNATTYFVGDTSGWDISSDLDSWPLGKRFSVGDVLMFQYSSTHSVYEVAKDNFQNCNTTDPIRTFTNGNTTVALSQPGDRFFLCGNRLHCFAGMRLKVNVEGNGPSPAPVGAPRASTGGILQPSSKKINPATGVASSAPRFRDRVWTVSGQTSMDPSPIAQGNDADAPAAGNQFAQFGAGCFWGVELAFQRVPGVTQTEVGYTQGITDNPSYGDVCSGTTGHSEVVRVQYDPKDCSFESLLDLFWSRHDPTTLNRQGNDVGTQYRSGIYFYTPEQEKLARESLKRHQQQMERNIMTEILPAKKFYRAEEYHQQYLSKGGRCGVSQSAAKGCNDPIRCYG</sequence>
<dbReference type="EC" id="1.8.4.11" evidence="2"/>
<dbReference type="GO" id="GO:0005737">
    <property type="term" value="C:cytoplasm"/>
    <property type="evidence" value="ECO:0007669"/>
    <property type="project" value="TreeGrafter"/>
</dbReference>
<evidence type="ECO:0000256" key="9">
    <source>
        <dbReference type="ARBA" id="ARBA00030643"/>
    </source>
</evidence>
<keyword evidence="7" id="KW-0325">Glycoprotein</keyword>
<dbReference type="HAMAP" id="MF_01401">
    <property type="entry name" value="MsrA"/>
    <property type="match status" value="1"/>
</dbReference>
<dbReference type="InterPro" id="IPR008972">
    <property type="entry name" value="Cupredoxin"/>
</dbReference>
<dbReference type="Proteomes" id="UP000467841">
    <property type="component" value="Unassembled WGS sequence"/>
</dbReference>
<evidence type="ECO:0000256" key="3">
    <source>
        <dbReference type="ARBA" id="ARBA00022622"/>
    </source>
</evidence>
<proteinExistence type="inferred from homology"/>
<name>A0A6D2IMT6_9BRAS</name>
<keyword evidence="3" id="KW-0336">GPI-anchor</keyword>
<dbReference type="Pfam" id="PF02298">
    <property type="entry name" value="Cu_bind_like"/>
    <property type="match status" value="1"/>
</dbReference>
<feature type="domain" description="Phytocyanin" evidence="10">
    <location>
        <begin position="28"/>
        <end position="126"/>
    </location>
</feature>
<dbReference type="Gene3D" id="2.60.40.420">
    <property type="entry name" value="Cupredoxins - blue copper proteins"/>
    <property type="match status" value="1"/>
</dbReference>
<dbReference type="PANTHER" id="PTHR42799:SF9">
    <property type="entry name" value="PEPTIDE METHIONINE SULFOXIDE REDUCTASE A3"/>
    <property type="match status" value="1"/>
</dbReference>
<gene>
    <name evidence="11" type="ORF">MERR_LOCUS14163</name>
</gene>
<dbReference type="AlphaFoldDB" id="A0A6D2IMT6"/>
<evidence type="ECO:0000256" key="5">
    <source>
        <dbReference type="ARBA" id="ARBA00023002"/>
    </source>
</evidence>
<dbReference type="SUPFAM" id="SSF49503">
    <property type="entry name" value="Cupredoxins"/>
    <property type="match status" value="1"/>
</dbReference>
<dbReference type="PANTHER" id="PTHR42799">
    <property type="entry name" value="MITOCHONDRIAL PEPTIDE METHIONINE SULFOXIDE REDUCTASE"/>
    <property type="match status" value="1"/>
</dbReference>
<keyword evidence="3" id="KW-0449">Lipoprotein</keyword>
<evidence type="ECO:0000256" key="6">
    <source>
        <dbReference type="ARBA" id="ARBA00023008"/>
    </source>
</evidence>
<evidence type="ECO:0000256" key="7">
    <source>
        <dbReference type="ARBA" id="ARBA00023180"/>
    </source>
</evidence>
<dbReference type="Gene3D" id="3.30.1060.10">
    <property type="entry name" value="Peptide methionine sulphoxide reductase MsrA"/>
    <property type="match status" value="1"/>
</dbReference>
<keyword evidence="4" id="KW-0479">Metal-binding</keyword>
<accession>A0A6D2IMT6</accession>
<keyword evidence="6" id="KW-0186">Copper</keyword>
<keyword evidence="12" id="KW-1185">Reference proteome</keyword>
<dbReference type="GO" id="GO:0009055">
    <property type="term" value="F:electron transfer activity"/>
    <property type="evidence" value="ECO:0007669"/>
    <property type="project" value="InterPro"/>
</dbReference>
<dbReference type="InterPro" id="IPR036509">
    <property type="entry name" value="Met_Sox_Rdtase_MsrA_sf"/>
</dbReference>